<keyword evidence="1 5" id="KW-0597">Phosphoprotein</keyword>
<keyword evidence="2" id="KW-0805">Transcription regulation</keyword>
<dbReference type="PANTHER" id="PTHR43214:SF41">
    <property type="entry name" value="NITRATE_NITRITE RESPONSE REGULATOR PROTEIN NARP"/>
    <property type="match status" value="1"/>
</dbReference>
<dbReference type="SMART" id="SM00448">
    <property type="entry name" value="REC"/>
    <property type="match status" value="1"/>
</dbReference>
<dbReference type="GO" id="GO:0000160">
    <property type="term" value="P:phosphorelay signal transduction system"/>
    <property type="evidence" value="ECO:0007669"/>
    <property type="project" value="InterPro"/>
</dbReference>
<dbReference type="CDD" id="cd06170">
    <property type="entry name" value="LuxR_C_like"/>
    <property type="match status" value="1"/>
</dbReference>
<dbReference type="InterPro" id="IPR001789">
    <property type="entry name" value="Sig_transdc_resp-reg_receiver"/>
</dbReference>
<keyword evidence="3" id="KW-0238">DNA-binding</keyword>
<evidence type="ECO:0000256" key="4">
    <source>
        <dbReference type="ARBA" id="ARBA00023163"/>
    </source>
</evidence>
<evidence type="ECO:0000256" key="5">
    <source>
        <dbReference type="PROSITE-ProRule" id="PRU00169"/>
    </source>
</evidence>
<dbReference type="PROSITE" id="PS00622">
    <property type="entry name" value="HTH_LUXR_1"/>
    <property type="match status" value="1"/>
</dbReference>
<dbReference type="SMART" id="SM00421">
    <property type="entry name" value="HTH_LUXR"/>
    <property type="match status" value="1"/>
</dbReference>
<proteinExistence type="predicted"/>
<dbReference type="AlphaFoldDB" id="A0AA49GJX6"/>
<dbReference type="PROSITE" id="PS50043">
    <property type="entry name" value="HTH_LUXR_2"/>
    <property type="match status" value="1"/>
</dbReference>
<evidence type="ECO:0000259" key="7">
    <source>
        <dbReference type="PROSITE" id="PS50110"/>
    </source>
</evidence>
<dbReference type="Pfam" id="PF00196">
    <property type="entry name" value="GerE"/>
    <property type="match status" value="1"/>
</dbReference>
<dbReference type="InterPro" id="IPR000792">
    <property type="entry name" value="Tscrpt_reg_LuxR_C"/>
</dbReference>
<accession>A0AA49GJX6</accession>
<dbReference type="EMBL" id="CP120682">
    <property type="protein sequence ID" value="WKN35091.1"/>
    <property type="molecule type" value="Genomic_DNA"/>
</dbReference>
<dbReference type="InterPro" id="IPR058245">
    <property type="entry name" value="NreC/VraR/RcsB-like_REC"/>
</dbReference>
<dbReference type="SUPFAM" id="SSF52172">
    <property type="entry name" value="CheY-like"/>
    <property type="match status" value="1"/>
</dbReference>
<dbReference type="InterPro" id="IPR039420">
    <property type="entry name" value="WalR-like"/>
</dbReference>
<evidence type="ECO:0000259" key="6">
    <source>
        <dbReference type="PROSITE" id="PS50043"/>
    </source>
</evidence>
<dbReference type="PANTHER" id="PTHR43214">
    <property type="entry name" value="TWO-COMPONENT RESPONSE REGULATOR"/>
    <property type="match status" value="1"/>
</dbReference>
<protein>
    <submittedName>
        <fullName evidence="8">Response regulator transcription factor</fullName>
    </submittedName>
</protein>
<gene>
    <name evidence="8" type="ORF">K4G66_22195</name>
</gene>
<organism evidence="8">
    <name type="scientific">Roseihalotalea indica</name>
    <dbReference type="NCBI Taxonomy" id="2867963"/>
    <lineage>
        <taxon>Bacteria</taxon>
        <taxon>Pseudomonadati</taxon>
        <taxon>Bacteroidota</taxon>
        <taxon>Cytophagia</taxon>
        <taxon>Cytophagales</taxon>
        <taxon>Catalimonadaceae</taxon>
        <taxon>Roseihalotalea</taxon>
    </lineage>
</organism>
<keyword evidence="4" id="KW-0804">Transcription</keyword>
<dbReference type="InterPro" id="IPR016032">
    <property type="entry name" value="Sig_transdc_resp-reg_C-effctor"/>
</dbReference>
<feature type="domain" description="Response regulatory" evidence="7">
    <location>
        <begin position="5"/>
        <end position="122"/>
    </location>
</feature>
<feature type="modified residue" description="4-aspartylphosphate" evidence="5">
    <location>
        <position position="57"/>
    </location>
</feature>
<evidence type="ECO:0000256" key="1">
    <source>
        <dbReference type="ARBA" id="ARBA00022553"/>
    </source>
</evidence>
<dbReference type="Gene3D" id="3.40.50.2300">
    <property type="match status" value="1"/>
</dbReference>
<sequence length="210" mass="23756">MSEITIAIVDDHQLFRNGLTSLLSGHDGFEVVASLSHGKELMDYLKTNLPPHIILLDLTMPEMDGFTVLKKLKKHYPTIKTIAISMHDDGHYIVKCVRNGAFGYLLKNADEDELIQAIETVYEGKKYFNREISERMINLMAMEGNQPKQLSSKETEVLALISDGLTTKEIADQLFISTRTVETHRANMMKKLEVKNTAELIKKAAKLHLI</sequence>
<feature type="domain" description="HTH luxR-type" evidence="6">
    <location>
        <begin position="143"/>
        <end position="208"/>
    </location>
</feature>
<dbReference type="GO" id="GO:0003677">
    <property type="term" value="F:DNA binding"/>
    <property type="evidence" value="ECO:0007669"/>
    <property type="project" value="UniProtKB-KW"/>
</dbReference>
<dbReference type="Pfam" id="PF00072">
    <property type="entry name" value="Response_reg"/>
    <property type="match status" value="1"/>
</dbReference>
<name>A0AA49GJX6_9BACT</name>
<reference evidence="8" key="2">
    <citation type="journal article" date="2024" name="Antonie Van Leeuwenhoek">
        <title>Roseihalotalea indica gen. nov., sp. nov., a halophilic Bacteroidetes from mesopelagic Southwest Indian Ocean with higher carbohydrate metabolic potential.</title>
        <authorList>
            <person name="Chen B."/>
            <person name="Zhang M."/>
            <person name="Lin D."/>
            <person name="Ye J."/>
            <person name="Tang K."/>
        </authorList>
    </citation>
    <scope>NUCLEOTIDE SEQUENCE</scope>
    <source>
        <strain evidence="8">TK19036</strain>
    </source>
</reference>
<reference evidence="8" key="1">
    <citation type="journal article" date="2023" name="Comput. Struct. Biotechnol. J.">
        <title>Discovery of a novel marine Bacteroidetes with a rich repertoire of carbohydrate-active enzymes.</title>
        <authorList>
            <person name="Chen B."/>
            <person name="Liu G."/>
            <person name="Chen Q."/>
            <person name="Wang H."/>
            <person name="Liu L."/>
            <person name="Tang K."/>
        </authorList>
    </citation>
    <scope>NUCLEOTIDE SEQUENCE</scope>
    <source>
        <strain evidence="8">TK19036</strain>
    </source>
</reference>
<evidence type="ECO:0000313" key="8">
    <source>
        <dbReference type="EMBL" id="WKN35091.1"/>
    </source>
</evidence>
<dbReference type="CDD" id="cd17535">
    <property type="entry name" value="REC_NarL-like"/>
    <property type="match status" value="1"/>
</dbReference>
<dbReference type="PROSITE" id="PS50110">
    <property type="entry name" value="RESPONSE_REGULATORY"/>
    <property type="match status" value="1"/>
</dbReference>
<evidence type="ECO:0000256" key="2">
    <source>
        <dbReference type="ARBA" id="ARBA00023015"/>
    </source>
</evidence>
<dbReference type="GO" id="GO:0006355">
    <property type="term" value="P:regulation of DNA-templated transcription"/>
    <property type="evidence" value="ECO:0007669"/>
    <property type="project" value="InterPro"/>
</dbReference>
<dbReference type="SUPFAM" id="SSF46894">
    <property type="entry name" value="C-terminal effector domain of the bipartite response regulators"/>
    <property type="match status" value="1"/>
</dbReference>
<dbReference type="InterPro" id="IPR011006">
    <property type="entry name" value="CheY-like_superfamily"/>
</dbReference>
<dbReference type="PRINTS" id="PR00038">
    <property type="entry name" value="HTHLUXR"/>
</dbReference>
<evidence type="ECO:0000256" key="3">
    <source>
        <dbReference type="ARBA" id="ARBA00023125"/>
    </source>
</evidence>